<dbReference type="Pfam" id="PF00135">
    <property type="entry name" value="COesterase"/>
    <property type="match status" value="1"/>
</dbReference>
<feature type="domain" description="Carboxylesterase type B" evidence="7">
    <location>
        <begin position="38"/>
        <end position="554"/>
    </location>
</feature>
<dbReference type="GO" id="GO:0052689">
    <property type="term" value="F:carboxylic ester hydrolase activity"/>
    <property type="evidence" value="ECO:0007669"/>
    <property type="project" value="UniProtKB-KW"/>
</dbReference>
<dbReference type="FunFam" id="3.40.50.1820:FF:000155">
    <property type="entry name" value="Carboxylic ester hydrolase"/>
    <property type="match status" value="1"/>
</dbReference>
<evidence type="ECO:0000256" key="2">
    <source>
        <dbReference type="ARBA" id="ARBA00022487"/>
    </source>
</evidence>
<dbReference type="InterPro" id="IPR029058">
    <property type="entry name" value="AB_hydrolase_fold"/>
</dbReference>
<dbReference type="eggNOG" id="KOG1516">
    <property type="taxonomic scope" value="Eukaryota"/>
</dbReference>
<dbReference type="Proteomes" id="UP000027135">
    <property type="component" value="Unassembled WGS sequence"/>
</dbReference>
<keyword evidence="6" id="KW-1133">Transmembrane helix</keyword>
<dbReference type="OMA" id="HADDLMH"/>
<dbReference type="ESTHER" id="zoone-a0a067qsw2">
    <property type="family name" value="Carb_B_Arthropoda"/>
</dbReference>
<evidence type="ECO:0000256" key="3">
    <source>
        <dbReference type="ARBA" id="ARBA00022801"/>
    </source>
</evidence>
<evidence type="ECO:0000313" key="9">
    <source>
        <dbReference type="Proteomes" id="UP000027135"/>
    </source>
</evidence>
<keyword evidence="4" id="KW-0325">Glycoprotein</keyword>
<sequence length="571" mass="63468">MWKNKFREGSGCALLFLVICVGFIVIVYLNSAEEDPELQVFVKQGALRGQHFTTRKGRHILGFQRIPYALPPIGDLRFRSPQPFGNWKGVLDATRPAPKCVQRNVYLEEQEVSGQEDCLFINVYTPHIKGHHLLDVMVYIHGGGWVAGTGRNYQPTYLLDRDVVLVTFNYRLGPLGFLSTGDSACPGNNGMKDQVAALRWVRDNIAAFGGNPSSVTIFGESAGGASVHYHMLSPASRGLFHRAVSQSGTAFCPWSLAPNGSSKHQAEELAFLLDCPTQPSSEMVSCLRTKDAVDITATDRAYMEWNIHPMIPFRPVIENGDDAFIPASPLELSRNYTAVPWMTGITSEEGTIAASRLYGKNLIPDMDARFKYAAPIALYYSETSPRKDEVTKLIRDFYFGNSTINNDTVASVVNMFTDGWFLQGADRAVSLHFETGTAPVFYYYFTYRGSKSHSAVFGDANRNYGVCHADDLIYIFPSGDTLLGTTLTETDDKMVDIMTTLWTNFARTGNPTPTPFNGVQWLQVASPYSKEYVQIDKDGLSPKRGLLEERVNFWNTLPLEIPPSSSGKDEL</sequence>
<dbReference type="InterPro" id="IPR002018">
    <property type="entry name" value="CarbesteraseB"/>
</dbReference>
<dbReference type="PANTHER" id="PTHR43142">
    <property type="entry name" value="CARBOXYLIC ESTER HYDROLASE"/>
    <property type="match status" value="1"/>
</dbReference>
<organism evidence="8 9">
    <name type="scientific">Zootermopsis nevadensis</name>
    <name type="common">Dampwood termite</name>
    <dbReference type="NCBI Taxonomy" id="136037"/>
    <lineage>
        <taxon>Eukaryota</taxon>
        <taxon>Metazoa</taxon>
        <taxon>Ecdysozoa</taxon>
        <taxon>Arthropoda</taxon>
        <taxon>Hexapoda</taxon>
        <taxon>Insecta</taxon>
        <taxon>Pterygota</taxon>
        <taxon>Neoptera</taxon>
        <taxon>Polyneoptera</taxon>
        <taxon>Dictyoptera</taxon>
        <taxon>Blattodea</taxon>
        <taxon>Blattoidea</taxon>
        <taxon>Termitoidae</taxon>
        <taxon>Termopsidae</taxon>
        <taxon>Zootermopsis</taxon>
    </lineage>
</organism>
<dbReference type="PANTHER" id="PTHR43142:SF1">
    <property type="entry name" value="CARBOXYLIC ESTER HYDROLASE"/>
    <property type="match status" value="1"/>
</dbReference>
<dbReference type="EC" id="3.1.1.-" evidence="5"/>
<dbReference type="EMBL" id="KK852991">
    <property type="protein sequence ID" value="KDR12773.1"/>
    <property type="molecule type" value="Genomic_DNA"/>
</dbReference>
<reference evidence="8 9" key="1">
    <citation type="journal article" date="2014" name="Nat. Commun.">
        <title>Molecular traces of alternative social organization in a termite genome.</title>
        <authorList>
            <person name="Terrapon N."/>
            <person name="Li C."/>
            <person name="Robertson H.M."/>
            <person name="Ji L."/>
            <person name="Meng X."/>
            <person name="Booth W."/>
            <person name="Chen Z."/>
            <person name="Childers C.P."/>
            <person name="Glastad K.M."/>
            <person name="Gokhale K."/>
            <person name="Gowin J."/>
            <person name="Gronenberg W."/>
            <person name="Hermansen R.A."/>
            <person name="Hu H."/>
            <person name="Hunt B.G."/>
            <person name="Huylmans A.K."/>
            <person name="Khalil S.M."/>
            <person name="Mitchell R.D."/>
            <person name="Munoz-Torres M.C."/>
            <person name="Mustard J.A."/>
            <person name="Pan H."/>
            <person name="Reese J.T."/>
            <person name="Scharf M.E."/>
            <person name="Sun F."/>
            <person name="Vogel H."/>
            <person name="Xiao J."/>
            <person name="Yang W."/>
            <person name="Yang Z."/>
            <person name="Yang Z."/>
            <person name="Zhou J."/>
            <person name="Zhu J."/>
            <person name="Brent C.S."/>
            <person name="Elsik C.G."/>
            <person name="Goodisman M.A."/>
            <person name="Liberles D.A."/>
            <person name="Roe R.M."/>
            <person name="Vargo E.L."/>
            <person name="Vilcinskas A."/>
            <person name="Wang J."/>
            <person name="Bornberg-Bauer E."/>
            <person name="Korb J."/>
            <person name="Zhang G."/>
            <person name="Liebig J."/>
        </authorList>
    </citation>
    <scope>NUCLEOTIDE SEQUENCE [LARGE SCALE GENOMIC DNA]</scope>
    <source>
        <tissue evidence="8">Whole organism</tissue>
    </source>
</reference>
<dbReference type="STRING" id="136037.A0A067QSW2"/>
<evidence type="ECO:0000256" key="1">
    <source>
        <dbReference type="ARBA" id="ARBA00005964"/>
    </source>
</evidence>
<keyword evidence="2" id="KW-0719">Serine esterase</keyword>
<evidence type="ECO:0000256" key="5">
    <source>
        <dbReference type="RuleBase" id="RU361235"/>
    </source>
</evidence>
<dbReference type="CDD" id="cd00312">
    <property type="entry name" value="Esterase_lipase"/>
    <property type="match status" value="1"/>
</dbReference>
<dbReference type="AlphaFoldDB" id="A0A067QSW2"/>
<dbReference type="PROSITE" id="PS00941">
    <property type="entry name" value="CARBOXYLESTERASE_B_2"/>
    <property type="match status" value="1"/>
</dbReference>
<accession>A0A067QSW2</accession>
<gene>
    <name evidence="8" type="ORF">L798_13021</name>
</gene>
<protein>
    <recommendedName>
        <fullName evidence="5">Carboxylic ester hydrolase</fullName>
        <ecNumber evidence="5">3.1.1.-</ecNumber>
    </recommendedName>
</protein>
<keyword evidence="3 5" id="KW-0378">Hydrolase</keyword>
<keyword evidence="9" id="KW-1185">Reference proteome</keyword>
<evidence type="ECO:0000313" key="8">
    <source>
        <dbReference type="EMBL" id="KDR12773.1"/>
    </source>
</evidence>
<proteinExistence type="inferred from homology"/>
<keyword evidence="6" id="KW-0472">Membrane</keyword>
<feature type="transmembrane region" description="Helical" evidence="6">
    <location>
        <begin position="12"/>
        <end position="29"/>
    </location>
</feature>
<dbReference type="InterPro" id="IPR019826">
    <property type="entry name" value="Carboxylesterase_B_AS"/>
</dbReference>
<dbReference type="InParanoid" id="A0A067QSW2"/>
<keyword evidence="6" id="KW-0812">Transmembrane</keyword>
<comment type="similarity">
    <text evidence="1 5">Belongs to the type-B carboxylesterase/lipase family.</text>
</comment>
<evidence type="ECO:0000256" key="6">
    <source>
        <dbReference type="SAM" id="Phobius"/>
    </source>
</evidence>
<dbReference type="SUPFAM" id="SSF53474">
    <property type="entry name" value="alpha/beta-Hydrolases"/>
    <property type="match status" value="1"/>
</dbReference>
<dbReference type="InterPro" id="IPR019819">
    <property type="entry name" value="Carboxylesterase_B_CS"/>
</dbReference>
<dbReference type="Gene3D" id="3.40.50.1820">
    <property type="entry name" value="alpha/beta hydrolase"/>
    <property type="match status" value="1"/>
</dbReference>
<evidence type="ECO:0000259" key="7">
    <source>
        <dbReference type="Pfam" id="PF00135"/>
    </source>
</evidence>
<evidence type="ECO:0000256" key="4">
    <source>
        <dbReference type="ARBA" id="ARBA00023180"/>
    </source>
</evidence>
<name>A0A067QSW2_ZOONE</name>
<dbReference type="PROSITE" id="PS00122">
    <property type="entry name" value="CARBOXYLESTERASE_B_1"/>
    <property type="match status" value="1"/>
</dbReference>